<feature type="region of interest" description="Disordered" evidence="6">
    <location>
        <begin position="110"/>
        <end position="134"/>
    </location>
</feature>
<keyword evidence="2 5" id="KW-0863">Zinc-finger</keyword>
<dbReference type="Pfam" id="PF05485">
    <property type="entry name" value="THAP"/>
    <property type="match status" value="1"/>
</dbReference>
<dbReference type="PANTHER" id="PTHR46927">
    <property type="entry name" value="AGAP005574-PA"/>
    <property type="match status" value="1"/>
</dbReference>
<dbReference type="GO" id="GO:0008270">
    <property type="term" value="F:zinc ion binding"/>
    <property type="evidence" value="ECO:0007669"/>
    <property type="project" value="UniProtKB-KW"/>
</dbReference>
<evidence type="ECO:0000256" key="4">
    <source>
        <dbReference type="ARBA" id="ARBA00023125"/>
    </source>
</evidence>
<dbReference type="SMART" id="SM00692">
    <property type="entry name" value="DM3"/>
    <property type="match status" value="1"/>
</dbReference>
<keyword evidence="1" id="KW-0479">Metal-binding</keyword>
<dbReference type="SUPFAM" id="SSF57716">
    <property type="entry name" value="Glucocorticoid receptor-like (DNA-binding domain)"/>
    <property type="match status" value="1"/>
</dbReference>
<dbReference type="InterPro" id="IPR006612">
    <property type="entry name" value="THAP_Znf"/>
</dbReference>
<sequence length="241" mass="27799">MPGRICAIATCNNNQAILNNQGIYTTFHYFPKGSDSESCAIRKEWIKRCRRADKFNVDTSTICSSHFTPNDYERDLQNELLNLPLRKVLKKTAVPTINLRKTAVPTINLKKTLDESSKESHQEKRTKRKMNRDAVKETISSTTHYPNMKNENVHGKTCKILENTEDTEEIILIITDPTTETVNYKQKYEQLLQKYNNLKQKFISCNKSKACKNVILTAKDQKIIIWIQGCHKDMCSKALPE</sequence>
<evidence type="ECO:0000256" key="2">
    <source>
        <dbReference type="ARBA" id="ARBA00022771"/>
    </source>
</evidence>
<dbReference type="Proteomes" id="UP001153636">
    <property type="component" value="Chromosome 3"/>
</dbReference>
<reference evidence="8" key="1">
    <citation type="submission" date="2022-01" db="EMBL/GenBank/DDBJ databases">
        <authorList>
            <person name="King R."/>
        </authorList>
    </citation>
    <scope>NUCLEOTIDE SEQUENCE</scope>
</reference>
<keyword evidence="9" id="KW-1185">Reference proteome</keyword>
<dbReference type="SMART" id="SM00980">
    <property type="entry name" value="THAP"/>
    <property type="match status" value="1"/>
</dbReference>
<gene>
    <name evidence="8" type="ORF">PSYICH_LOCUS9027</name>
</gene>
<evidence type="ECO:0000256" key="5">
    <source>
        <dbReference type="PROSITE-ProRule" id="PRU00309"/>
    </source>
</evidence>
<dbReference type="EMBL" id="OV651815">
    <property type="protein sequence ID" value="CAH1109182.1"/>
    <property type="molecule type" value="Genomic_DNA"/>
</dbReference>
<accession>A0A9P0CTJ7</accession>
<evidence type="ECO:0000313" key="8">
    <source>
        <dbReference type="EMBL" id="CAH1109182.1"/>
    </source>
</evidence>
<dbReference type="GO" id="GO:0003677">
    <property type="term" value="F:DNA binding"/>
    <property type="evidence" value="ECO:0007669"/>
    <property type="project" value="UniProtKB-UniRule"/>
</dbReference>
<feature type="domain" description="THAP-type" evidence="7">
    <location>
        <begin position="1"/>
        <end position="98"/>
    </location>
</feature>
<evidence type="ECO:0000256" key="3">
    <source>
        <dbReference type="ARBA" id="ARBA00022833"/>
    </source>
</evidence>
<name>A0A9P0CTJ7_9CUCU</name>
<evidence type="ECO:0000313" key="9">
    <source>
        <dbReference type="Proteomes" id="UP001153636"/>
    </source>
</evidence>
<keyword evidence="4 5" id="KW-0238">DNA-binding</keyword>
<dbReference type="PANTHER" id="PTHR46927:SF3">
    <property type="entry name" value="THAP-TYPE DOMAIN-CONTAINING PROTEIN"/>
    <property type="match status" value="1"/>
</dbReference>
<evidence type="ECO:0000256" key="1">
    <source>
        <dbReference type="ARBA" id="ARBA00022723"/>
    </source>
</evidence>
<evidence type="ECO:0000259" key="7">
    <source>
        <dbReference type="PROSITE" id="PS50950"/>
    </source>
</evidence>
<dbReference type="InterPro" id="IPR052224">
    <property type="entry name" value="THAP_domain_protein"/>
</dbReference>
<feature type="compositionally biased region" description="Basic and acidic residues" evidence="6">
    <location>
        <begin position="111"/>
        <end position="123"/>
    </location>
</feature>
<keyword evidence="3" id="KW-0862">Zinc</keyword>
<evidence type="ECO:0000256" key="6">
    <source>
        <dbReference type="SAM" id="MobiDB-lite"/>
    </source>
</evidence>
<proteinExistence type="predicted"/>
<protein>
    <recommendedName>
        <fullName evidence="7">THAP-type domain-containing protein</fullName>
    </recommendedName>
</protein>
<dbReference type="AlphaFoldDB" id="A0A9P0CTJ7"/>
<organism evidence="8 9">
    <name type="scientific">Psylliodes chrysocephalus</name>
    <dbReference type="NCBI Taxonomy" id="3402493"/>
    <lineage>
        <taxon>Eukaryota</taxon>
        <taxon>Metazoa</taxon>
        <taxon>Ecdysozoa</taxon>
        <taxon>Arthropoda</taxon>
        <taxon>Hexapoda</taxon>
        <taxon>Insecta</taxon>
        <taxon>Pterygota</taxon>
        <taxon>Neoptera</taxon>
        <taxon>Endopterygota</taxon>
        <taxon>Coleoptera</taxon>
        <taxon>Polyphaga</taxon>
        <taxon>Cucujiformia</taxon>
        <taxon>Chrysomeloidea</taxon>
        <taxon>Chrysomelidae</taxon>
        <taxon>Galerucinae</taxon>
        <taxon>Alticini</taxon>
        <taxon>Psylliodes</taxon>
    </lineage>
</organism>
<dbReference type="PROSITE" id="PS50950">
    <property type="entry name" value="ZF_THAP"/>
    <property type="match status" value="1"/>
</dbReference>
<dbReference type="OrthoDB" id="6611136at2759"/>